<keyword evidence="3" id="KW-1185">Reference proteome</keyword>
<dbReference type="Proteomes" id="UP001595912">
    <property type="component" value="Unassembled WGS sequence"/>
</dbReference>
<accession>A0ABV9WKB8</accession>
<proteinExistence type="predicted"/>
<feature type="region of interest" description="Disordered" evidence="1">
    <location>
        <begin position="19"/>
        <end position="42"/>
    </location>
</feature>
<sequence>MSTEATSRCPVCDAKVHVNAGAPTPPHQAGGGQCDGTGKPTH</sequence>
<gene>
    <name evidence="2" type="ORF">ACFPIJ_63430</name>
</gene>
<name>A0ABV9WKB8_9ACTN</name>
<evidence type="ECO:0000313" key="3">
    <source>
        <dbReference type="Proteomes" id="UP001595912"/>
    </source>
</evidence>
<evidence type="ECO:0000313" key="2">
    <source>
        <dbReference type="EMBL" id="MFC5008555.1"/>
    </source>
</evidence>
<dbReference type="EMBL" id="JBHSIU010000131">
    <property type="protein sequence ID" value="MFC5008555.1"/>
    <property type="molecule type" value="Genomic_DNA"/>
</dbReference>
<organism evidence="2 3">
    <name type="scientific">Dactylosporangium cerinum</name>
    <dbReference type="NCBI Taxonomy" id="1434730"/>
    <lineage>
        <taxon>Bacteria</taxon>
        <taxon>Bacillati</taxon>
        <taxon>Actinomycetota</taxon>
        <taxon>Actinomycetes</taxon>
        <taxon>Micromonosporales</taxon>
        <taxon>Micromonosporaceae</taxon>
        <taxon>Dactylosporangium</taxon>
    </lineage>
</organism>
<evidence type="ECO:0000256" key="1">
    <source>
        <dbReference type="SAM" id="MobiDB-lite"/>
    </source>
</evidence>
<protein>
    <submittedName>
        <fullName evidence="2">Uncharacterized protein</fullName>
    </submittedName>
</protein>
<comment type="caution">
    <text evidence="2">The sequence shown here is derived from an EMBL/GenBank/DDBJ whole genome shotgun (WGS) entry which is preliminary data.</text>
</comment>
<dbReference type="RefSeq" id="WP_380129249.1">
    <property type="nucleotide sequence ID" value="NZ_JBHSIU010000131.1"/>
</dbReference>
<reference evidence="3" key="1">
    <citation type="journal article" date="2019" name="Int. J. Syst. Evol. Microbiol.">
        <title>The Global Catalogue of Microorganisms (GCM) 10K type strain sequencing project: providing services to taxonomists for standard genome sequencing and annotation.</title>
        <authorList>
            <consortium name="The Broad Institute Genomics Platform"/>
            <consortium name="The Broad Institute Genome Sequencing Center for Infectious Disease"/>
            <person name="Wu L."/>
            <person name="Ma J."/>
        </authorList>
    </citation>
    <scope>NUCLEOTIDE SEQUENCE [LARGE SCALE GENOMIC DNA]</scope>
    <source>
        <strain evidence="3">CGMCC 4.7152</strain>
    </source>
</reference>